<organism evidence="1">
    <name type="scientific">Siphoviridae sp. ctDo63</name>
    <dbReference type="NCBI Taxonomy" id="2823571"/>
    <lineage>
        <taxon>Viruses</taxon>
        <taxon>Duplodnaviria</taxon>
        <taxon>Heunggongvirae</taxon>
        <taxon>Uroviricota</taxon>
        <taxon>Caudoviricetes</taxon>
    </lineage>
</organism>
<protein>
    <submittedName>
        <fullName evidence="1">Uncharacterized protein</fullName>
    </submittedName>
</protein>
<proteinExistence type="predicted"/>
<sequence>MSSWLTPERIAEMQKWLLEHPIDHKYDEMCDMLDSPAPPAQLASRAAYNALKGIGKLPPGVE</sequence>
<evidence type="ECO:0000313" key="1">
    <source>
        <dbReference type="EMBL" id="DAD68998.1"/>
    </source>
</evidence>
<accession>A0A8S5LGB5</accession>
<dbReference type="EMBL" id="BK014713">
    <property type="protein sequence ID" value="DAD68998.1"/>
    <property type="molecule type" value="Genomic_DNA"/>
</dbReference>
<name>A0A8S5LGB5_9CAUD</name>
<reference evidence="1" key="1">
    <citation type="journal article" date="2021" name="Proc. Natl. Acad. Sci. U.S.A.">
        <title>A Catalog of Tens of Thousands of Viruses from Human Metagenomes Reveals Hidden Associations with Chronic Diseases.</title>
        <authorList>
            <person name="Tisza M.J."/>
            <person name="Buck C.B."/>
        </authorList>
    </citation>
    <scope>NUCLEOTIDE SEQUENCE</scope>
    <source>
        <strain evidence="1">CtDo63</strain>
    </source>
</reference>